<feature type="region of interest" description="Disordered" evidence="1">
    <location>
        <begin position="29"/>
        <end position="48"/>
    </location>
</feature>
<dbReference type="EMBL" id="RBKT01000001">
    <property type="protein sequence ID" value="RKR88623.1"/>
    <property type="molecule type" value="Genomic_DNA"/>
</dbReference>
<sequence length="416" mass="43469">MPEPTCPTRLDEQLAHGRTELLDRIEQPPLDRIQHRARRRRRRSRHATTGALTAVAVTLTLLVRPWAGGGDPAPPPPVAGTPTPGPIYSDAGITVNGLDGPVVDVPGTITDIEFTDPDHGYLLAECVDGAACPASVARTGDGGLSWQITELPGATRGRTGLGLLAFADGRLAVTGETTYLSADGGRTWRVGGRAKPTPPQPGDRLYRQPATPGGDGCDGTVSIWRPTGPADLGSADIDGITACWVASDSTGDGAWWVGGTRDGRPVAAVSRDGGGSWTETLLGPAEGQARVRVAVLGNQAYAVVSDLDGTIRRFFHSTDAGRTFDPTSAGPPVGGPERLAGDLVPLLDGRLLVAGADNRWYVSADRGATFRRAGGTLPTVGGLARTDAGYVAYQLFSNGWAAYSADGSTWRKLQIR</sequence>
<dbReference type="OrthoDB" id="3333087at2"/>
<comment type="caution">
    <text evidence="3">The sequence shown here is derived from an EMBL/GenBank/DDBJ whole genome shotgun (WGS) entry which is preliminary data.</text>
</comment>
<evidence type="ECO:0000313" key="3">
    <source>
        <dbReference type="EMBL" id="RKR88623.1"/>
    </source>
</evidence>
<dbReference type="InterPro" id="IPR036278">
    <property type="entry name" value="Sialidase_sf"/>
</dbReference>
<name>A0A495JI87_9ACTN</name>
<evidence type="ECO:0000256" key="1">
    <source>
        <dbReference type="SAM" id="MobiDB-lite"/>
    </source>
</evidence>
<evidence type="ECO:0000313" key="4">
    <source>
        <dbReference type="Proteomes" id="UP000277671"/>
    </source>
</evidence>
<dbReference type="AlphaFoldDB" id="A0A495JI87"/>
<keyword evidence="2" id="KW-0812">Transmembrane</keyword>
<dbReference type="SUPFAM" id="SSF50939">
    <property type="entry name" value="Sialidases"/>
    <property type="match status" value="1"/>
</dbReference>
<accession>A0A495JI87</accession>
<keyword evidence="2" id="KW-1133">Transmembrane helix</keyword>
<keyword evidence="4" id="KW-1185">Reference proteome</keyword>
<feature type="compositionally biased region" description="Basic residues" evidence="1">
    <location>
        <begin position="35"/>
        <end position="46"/>
    </location>
</feature>
<keyword evidence="2" id="KW-0472">Membrane</keyword>
<dbReference type="RefSeq" id="WP_121157226.1">
    <property type="nucleotide sequence ID" value="NZ_RBKT01000001.1"/>
</dbReference>
<organism evidence="3 4">
    <name type="scientific">Micromonospora pisi</name>
    <dbReference type="NCBI Taxonomy" id="589240"/>
    <lineage>
        <taxon>Bacteria</taxon>
        <taxon>Bacillati</taxon>
        <taxon>Actinomycetota</taxon>
        <taxon>Actinomycetes</taxon>
        <taxon>Micromonosporales</taxon>
        <taxon>Micromonosporaceae</taxon>
        <taxon>Micromonospora</taxon>
    </lineage>
</organism>
<dbReference type="Gene3D" id="2.130.10.10">
    <property type="entry name" value="YVTN repeat-like/Quinoprotein amine dehydrogenase"/>
    <property type="match status" value="1"/>
</dbReference>
<evidence type="ECO:0008006" key="5">
    <source>
        <dbReference type="Google" id="ProtNLM"/>
    </source>
</evidence>
<dbReference type="CDD" id="cd15482">
    <property type="entry name" value="Sialidase_non-viral"/>
    <property type="match status" value="1"/>
</dbReference>
<dbReference type="Proteomes" id="UP000277671">
    <property type="component" value="Unassembled WGS sequence"/>
</dbReference>
<evidence type="ECO:0000256" key="2">
    <source>
        <dbReference type="SAM" id="Phobius"/>
    </source>
</evidence>
<gene>
    <name evidence="3" type="ORF">BDK92_2951</name>
</gene>
<protein>
    <recommendedName>
        <fullName evidence="5">BNR/Asp-box repeat protein</fullName>
    </recommendedName>
</protein>
<dbReference type="InterPro" id="IPR015943">
    <property type="entry name" value="WD40/YVTN_repeat-like_dom_sf"/>
</dbReference>
<feature type="transmembrane region" description="Helical" evidence="2">
    <location>
        <begin position="46"/>
        <end position="67"/>
    </location>
</feature>
<reference evidence="3 4" key="1">
    <citation type="submission" date="2018-10" db="EMBL/GenBank/DDBJ databases">
        <title>Sequencing the genomes of 1000 actinobacteria strains.</title>
        <authorList>
            <person name="Klenk H.-P."/>
        </authorList>
    </citation>
    <scope>NUCLEOTIDE SEQUENCE [LARGE SCALE GENOMIC DNA]</scope>
    <source>
        <strain evidence="3 4">DSM 45175</strain>
    </source>
</reference>
<proteinExistence type="predicted"/>